<gene>
    <name evidence="1" type="ORF">CEPIT_LOCUS14144</name>
</gene>
<protein>
    <submittedName>
        <fullName evidence="1">Uncharacterized protein</fullName>
    </submittedName>
</protein>
<evidence type="ECO:0000313" key="2">
    <source>
        <dbReference type="Proteomes" id="UP001152523"/>
    </source>
</evidence>
<evidence type="ECO:0000313" key="1">
    <source>
        <dbReference type="EMBL" id="CAH9097695.1"/>
    </source>
</evidence>
<organism evidence="1 2">
    <name type="scientific">Cuscuta epithymum</name>
    <dbReference type="NCBI Taxonomy" id="186058"/>
    <lineage>
        <taxon>Eukaryota</taxon>
        <taxon>Viridiplantae</taxon>
        <taxon>Streptophyta</taxon>
        <taxon>Embryophyta</taxon>
        <taxon>Tracheophyta</taxon>
        <taxon>Spermatophyta</taxon>
        <taxon>Magnoliopsida</taxon>
        <taxon>eudicotyledons</taxon>
        <taxon>Gunneridae</taxon>
        <taxon>Pentapetalae</taxon>
        <taxon>asterids</taxon>
        <taxon>lamiids</taxon>
        <taxon>Solanales</taxon>
        <taxon>Convolvulaceae</taxon>
        <taxon>Cuscuteae</taxon>
        <taxon>Cuscuta</taxon>
        <taxon>Cuscuta subgen. Cuscuta</taxon>
    </lineage>
</organism>
<sequence length="126" mass="14322">MDQWIMVFFKDAYLVVVFVIIIKSKVSGQSALGVITRFKCDLINPSHLSIASGSSVVAIAPHELTFPCWLTSGIMLPRSIWENLSCMRYGTKVFKHHFLDTSCEWLPALSLLMKYQTERRVARQIG</sequence>
<proteinExistence type="predicted"/>
<dbReference type="EMBL" id="CAMAPF010000095">
    <property type="protein sequence ID" value="CAH9097695.1"/>
    <property type="molecule type" value="Genomic_DNA"/>
</dbReference>
<dbReference type="Proteomes" id="UP001152523">
    <property type="component" value="Unassembled WGS sequence"/>
</dbReference>
<accession>A0AAV0DG39</accession>
<comment type="caution">
    <text evidence="1">The sequence shown here is derived from an EMBL/GenBank/DDBJ whole genome shotgun (WGS) entry which is preliminary data.</text>
</comment>
<dbReference type="AlphaFoldDB" id="A0AAV0DG39"/>
<keyword evidence="2" id="KW-1185">Reference proteome</keyword>
<reference evidence="1" key="1">
    <citation type="submission" date="2022-07" db="EMBL/GenBank/DDBJ databases">
        <authorList>
            <person name="Macas J."/>
            <person name="Novak P."/>
            <person name="Neumann P."/>
        </authorList>
    </citation>
    <scope>NUCLEOTIDE SEQUENCE</scope>
</reference>
<name>A0AAV0DG39_9ASTE</name>